<dbReference type="PATRIC" id="fig|1359161.3.peg.1282"/>
<protein>
    <submittedName>
        <fullName evidence="1">Uncharacterized protein</fullName>
    </submittedName>
</protein>
<comment type="caution">
    <text evidence="1">The sequence shown here is derived from an EMBL/GenBank/DDBJ whole genome shotgun (WGS) entry which is preliminary data.</text>
</comment>
<gene>
    <name evidence="1" type="ORF">EPHNCH_1137</name>
</gene>
<evidence type="ECO:0000313" key="1">
    <source>
        <dbReference type="EMBL" id="KJV63273.1"/>
    </source>
</evidence>
<dbReference type="AlphaFoldDB" id="A0A0F3N5A2"/>
<organism evidence="1 2">
    <name type="scientific">Anaplasma phagocytophilum str. NCH-1</name>
    <dbReference type="NCBI Taxonomy" id="1359161"/>
    <lineage>
        <taxon>Bacteria</taxon>
        <taxon>Pseudomonadati</taxon>
        <taxon>Pseudomonadota</taxon>
        <taxon>Alphaproteobacteria</taxon>
        <taxon>Rickettsiales</taxon>
        <taxon>Anaplasmataceae</taxon>
        <taxon>Anaplasma</taxon>
        <taxon>phagocytophilum group</taxon>
    </lineage>
</organism>
<evidence type="ECO:0000313" key="2">
    <source>
        <dbReference type="Proteomes" id="UP000033754"/>
    </source>
</evidence>
<sequence>MRISICSNNVISKGGEAIFARLFFERSSAFSLNKGIFKHIIFIILRNK</sequence>
<dbReference type="Proteomes" id="UP000033754">
    <property type="component" value="Unassembled WGS sequence"/>
</dbReference>
<reference evidence="1 2" key="1">
    <citation type="submission" date="2015-01" db="EMBL/GenBank/DDBJ databases">
        <title>Genome Sequencing of Rickettsiales.</title>
        <authorList>
            <person name="Daugherty S.C."/>
            <person name="Su Q."/>
            <person name="Abolude K."/>
            <person name="Beier-Sexton M."/>
            <person name="Carlyon J.A."/>
            <person name="Carter R."/>
            <person name="Day N.P."/>
            <person name="Dumler S.J."/>
            <person name="Dyachenko V."/>
            <person name="Godinez A."/>
            <person name="Kurtti T.J."/>
            <person name="Lichay M."/>
            <person name="Mullins K.E."/>
            <person name="Ott S."/>
            <person name="Pappas-Brown V."/>
            <person name="Paris D.H."/>
            <person name="Patel P."/>
            <person name="Richards A.L."/>
            <person name="Sadzewicz L."/>
            <person name="Sears K."/>
            <person name="Seidman D."/>
            <person name="Sengamalay N."/>
            <person name="Stenos J."/>
            <person name="Tallon L.J."/>
            <person name="Vincent G."/>
            <person name="Fraser C.M."/>
            <person name="Munderloh U."/>
            <person name="Dunning-Hotopp J.C."/>
        </authorList>
    </citation>
    <scope>NUCLEOTIDE SEQUENCE [LARGE SCALE GENOMIC DNA]</scope>
    <source>
        <strain evidence="1 2">NCH-1</strain>
    </source>
</reference>
<accession>A0A0F3N5A2</accession>
<proteinExistence type="predicted"/>
<name>A0A0F3N5A2_ANAPH</name>
<dbReference type="EMBL" id="LANT01000008">
    <property type="protein sequence ID" value="KJV63273.1"/>
    <property type="molecule type" value="Genomic_DNA"/>
</dbReference>